<feature type="compositionally biased region" description="Basic and acidic residues" evidence="1">
    <location>
        <begin position="16"/>
        <end position="25"/>
    </location>
</feature>
<dbReference type="AlphaFoldDB" id="A0A317UPF9"/>
<comment type="caution">
    <text evidence="2">The sequence shown here is derived from an EMBL/GenBank/DDBJ whole genome shotgun (WGS) entry which is preliminary data.</text>
</comment>
<feature type="region of interest" description="Disordered" evidence="1">
    <location>
        <begin position="1"/>
        <end position="31"/>
    </location>
</feature>
<accession>A0A317UPF9</accession>
<evidence type="ECO:0000313" key="3">
    <source>
        <dbReference type="Proteomes" id="UP000246171"/>
    </source>
</evidence>
<dbReference type="GeneID" id="37054940"/>
<evidence type="ECO:0000313" key="2">
    <source>
        <dbReference type="EMBL" id="PWY63415.1"/>
    </source>
</evidence>
<dbReference type="EMBL" id="MSFU01000037">
    <property type="protein sequence ID" value="PWY63415.1"/>
    <property type="molecule type" value="Genomic_DNA"/>
</dbReference>
<evidence type="ECO:0000256" key="1">
    <source>
        <dbReference type="SAM" id="MobiDB-lite"/>
    </source>
</evidence>
<reference evidence="2" key="1">
    <citation type="submission" date="2016-12" db="EMBL/GenBank/DDBJ databases">
        <title>The genomes of Aspergillus section Nigri reveals drivers in fungal speciation.</title>
        <authorList>
            <consortium name="DOE Joint Genome Institute"/>
            <person name="Vesth T.C."/>
            <person name="Nybo J."/>
            <person name="Theobald S."/>
            <person name="Brandl J."/>
            <person name="Frisvad J.C."/>
            <person name="Nielsen K.F."/>
            <person name="Lyhne E.K."/>
            <person name="Kogle M.E."/>
            <person name="Kuo A."/>
            <person name="Riley R."/>
            <person name="Clum A."/>
            <person name="Nolan M."/>
            <person name="Lipzen A."/>
            <person name="Salamov A."/>
            <person name="Henrissat B."/>
            <person name="Wiebenga A."/>
            <person name="De vries R.P."/>
            <person name="Grigoriev I.V."/>
            <person name="Mortensen U.H."/>
            <person name="Andersen M.R."/>
            <person name="Baker S.E."/>
        </authorList>
    </citation>
    <scope>NUCLEOTIDE SEQUENCE</scope>
    <source>
        <strain evidence="2">CBS 122712</strain>
    </source>
</reference>
<dbReference type="VEuPathDB" id="FungiDB:BO83DRAFT_393443"/>
<sequence length="256" mass="28521">MSLLDDGNTPSLTRANEGEGQERAKSGTKWIKKNNSKLDRNAVAVPEILGMIMAWETATVIDQSNLCGCGWCIIQNSYVTSYGWPAPPSEKGLVSPACICRVLGLNALEVRSRVKDRSTIPTDACVSFKVMAFSGMRKSHGSCFIDSTRRVSPWIRRGMLDSNQNVTSIGISNREFIDSQRYLRDMNFGYVEVAGRHLRGSRRWRAFSAIKKSHLPNGSKLCYECKGCIYRWTNKVAGSDATSKRVEADKHLLTCI</sequence>
<keyword evidence="3" id="KW-1185">Reference proteome</keyword>
<dbReference type="Proteomes" id="UP000246171">
    <property type="component" value="Unassembled WGS sequence"/>
</dbReference>
<proteinExistence type="predicted"/>
<name>A0A317UPF9_ASPEC</name>
<protein>
    <submittedName>
        <fullName evidence="2">Uncharacterized protein</fullName>
    </submittedName>
</protein>
<organism evidence="2 3">
    <name type="scientific">Aspergillus eucalypticola (strain CBS 122712 / IBT 29274)</name>
    <dbReference type="NCBI Taxonomy" id="1448314"/>
    <lineage>
        <taxon>Eukaryota</taxon>
        <taxon>Fungi</taxon>
        <taxon>Dikarya</taxon>
        <taxon>Ascomycota</taxon>
        <taxon>Pezizomycotina</taxon>
        <taxon>Eurotiomycetes</taxon>
        <taxon>Eurotiomycetidae</taxon>
        <taxon>Eurotiales</taxon>
        <taxon>Aspergillaceae</taxon>
        <taxon>Aspergillus</taxon>
        <taxon>Aspergillus subgen. Circumdati</taxon>
    </lineage>
</organism>
<gene>
    <name evidence="2" type="ORF">BO83DRAFT_393443</name>
</gene>
<dbReference type="RefSeq" id="XP_025383113.1">
    <property type="nucleotide sequence ID" value="XM_025532978.1"/>
</dbReference>